<evidence type="ECO:0008006" key="3">
    <source>
        <dbReference type="Google" id="ProtNLM"/>
    </source>
</evidence>
<dbReference type="EMBL" id="BAABFT010000008">
    <property type="protein sequence ID" value="GAA4327728.1"/>
    <property type="molecule type" value="Genomic_DNA"/>
</dbReference>
<comment type="caution">
    <text evidence="1">The sequence shown here is derived from an EMBL/GenBank/DDBJ whole genome shotgun (WGS) entry which is preliminary data.</text>
</comment>
<sequence>MLLLSLKPGFGYAQARNNQPDTNNVTEIRIDPRAAKGEEYAASEVFSSVRYIPLESTSKSAFGKVDQLEITDEYFIILDAAVSVVNSQSKSGIFLFSKDGKFHSKLEGFRTIYFAVNREKKEISVLNFDDGKWMHFNYEGKLLRSELPYINFADFTFLKDNTTAFYRGYSFVQDKFEPTLNTPALKYSNVLFAKNRQNFATHYLPYDTLAFNYNDAGGLAKYFRTSGDYTYLTKPYDYSVYHLKGTALAVNYQFIFPAEQSLPRDFLYNKVYLNKRRIYAEEHKPLINLIGDFYKAGNHLSFKSYSYESMDVFIYNLKSGELVSFSGTTADKLTHSLPLGLSIHGCDGVASFFSSVRAVDILSTGLKTDGLTPELAAFVKKNDKRSNPLLVELIVKP</sequence>
<name>A0ABP8GPC4_9SPHI</name>
<dbReference type="Proteomes" id="UP001500582">
    <property type="component" value="Unassembled WGS sequence"/>
</dbReference>
<evidence type="ECO:0000313" key="1">
    <source>
        <dbReference type="EMBL" id="GAA4327728.1"/>
    </source>
</evidence>
<organism evidence="1 2">
    <name type="scientific">Mucilaginibacter gynuensis</name>
    <dbReference type="NCBI Taxonomy" id="1302236"/>
    <lineage>
        <taxon>Bacteria</taxon>
        <taxon>Pseudomonadati</taxon>
        <taxon>Bacteroidota</taxon>
        <taxon>Sphingobacteriia</taxon>
        <taxon>Sphingobacteriales</taxon>
        <taxon>Sphingobacteriaceae</taxon>
        <taxon>Mucilaginibacter</taxon>
    </lineage>
</organism>
<accession>A0ABP8GPC4</accession>
<protein>
    <recommendedName>
        <fullName evidence="3">6-bladed beta-propeller protein</fullName>
    </recommendedName>
</protein>
<reference evidence="2" key="1">
    <citation type="journal article" date="2019" name="Int. J. Syst. Evol. Microbiol.">
        <title>The Global Catalogue of Microorganisms (GCM) 10K type strain sequencing project: providing services to taxonomists for standard genome sequencing and annotation.</title>
        <authorList>
            <consortium name="The Broad Institute Genomics Platform"/>
            <consortium name="The Broad Institute Genome Sequencing Center for Infectious Disease"/>
            <person name="Wu L."/>
            <person name="Ma J."/>
        </authorList>
    </citation>
    <scope>NUCLEOTIDE SEQUENCE [LARGE SCALE GENOMIC DNA]</scope>
    <source>
        <strain evidence="2">JCM 17705</strain>
    </source>
</reference>
<keyword evidence="2" id="KW-1185">Reference proteome</keyword>
<evidence type="ECO:0000313" key="2">
    <source>
        <dbReference type="Proteomes" id="UP001500582"/>
    </source>
</evidence>
<proteinExistence type="predicted"/>
<gene>
    <name evidence="1" type="ORF">GCM10023149_31310</name>
</gene>
<dbReference type="Pfam" id="PF17170">
    <property type="entry name" value="DUF5128"/>
    <property type="match status" value="1"/>
</dbReference>